<dbReference type="Proteomes" id="UP000091857">
    <property type="component" value="Chromosome 17"/>
</dbReference>
<dbReference type="GO" id="GO:0006694">
    <property type="term" value="P:steroid biosynthetic process"/>
    <property type="evidence" value="ECO:0007669"/>
    <property type="project" value="InterPro"/>
</dbReference>
<comment type="caution">
    <text evidence="5">The sequence shown here is derived from an EMBL/GenBank/DDBJ whole genome shotgun (WGS) entry which is preliminary data.</text>
</comment>
<dbReference type="PANTHER" id="PTHR10366:SF483">
    <property type="entry name" value="CINNAMOYL COA REDUCTASE-LIKE PROTEIN"/>
    <property type="match status" value="1"/>
</dbReference>
<accession>A0A2C9U7A9</accession>
<dbReference type="InterPro" id="IPR002225">
    <property type="entry name" value="3Beta_OHSteriod_DH/Estase"/>
</dbReference>
<feature type="domain" description="3-beta hydroxysteroid dehydrogenase/isomerase" evidence="4">
    <location>
        <begin position="59"/>
        <end position="223"/>
    </location>
</feature>
<protein>
    <recommendedName>
        <fullName evidence="4">3-beta hydroxysteroid dehydrogenase/isomerase domain-containing protein</fullName>
    </recommendedName>
</protein>
<dbReference type="Pfam" id="PF01073">
    <property type="entry name" value="3Beta_HSD"/>
    <property type="match status" value="1"/>
</dbReference>
<evidence type="ECO:0000256" key="3">
    <source>
        <dbReference type="RuleBase" id="RU004475"/>
    </source>
</evidence>
<reference evidence="6" key="1">
    <citation type="journal article" date="2016" name="Nat. Biotechnol.">
        <title>Sequencing wild and cultivated cassava and related species reveals extensive interspecific hybridization and genetic diversity.</title>
        <authorList>
            <person name="Bredeson J.V."/>
            <person name="Lyons J.B."/>
            <person name="Prochnik S.E."/>
            <person name="Wu G.A."/>
            <person name="Ha C.M."/>
            <person name="Edsinger-Gonzales E."/>
            <person name="Grimwood J."/>
            <person name="Schmutz J."/>
            <person name="Rabbi I.Y."/>
            <person name="Egesi C."/>
            <person name="Nauluvula P."/>
            <person name="Lebot V."/>
            <person name="Ndunguru J."/>
            <person name="Mkamilo G."/>
            <person name="Bart R.S."/>
            <person name="Setter T.L."/>
            <person name="Gleadow R.M."/>
            <person name="Kulakow P."/>
            <person name="Ferguson M.E."/>
            <person name="Rounsley S."/>
            <person name="Rokhsar D.S."/>
        </authorList>
    </citation>
    <scope>NUCLEOTIDE SEQUENCE [LARGE SCALE GENOMIC DNA]</scope>
    <source>
        <strain evidence="6">cv. AM560-2</strain>
    </source>
</reference>
<keyword evidence="1" id="KW-0521">NADP</keyword>
<keyword evidence="2 3" id="KW-0560">Oxidoreductase</keyword>
<dbReference type="FunFam" id="3.40.50.720:FF:000388">
    <property type="entry name" value="Cinnamoyl-CoA reductase-like SNL6"/>
    <property type="match status" value="1"/>
</dbReference>
<proteinExistence type="inferred from homology"/>
<dbReference type="InterPro" id="IPR036291">
    <property type="entry name" value="NAD(P)-bd_dom_sf"/>
</dbReference>
<dbReference type="GO" id="GO:0016616">
    <property type="term" value="F:oxidoreductase activity, acting on the CH-OH group of donors, NAD or NADP as acceptor"/>
    <property type="evidence" value="ECO:0000318"/>
    <property type="project" value="GO_Central"/>
</dbReference>
<gene>
    <name evidence="5" type="ORF">MANES_17G115900v8</name>
</gene>
<comment type="similarity">
    <text evidence="3">Belongs to the 3-beta-HSD family.</text>
</comment>
<sequence>MGFIESEERRFTEMEELKRLLVACAGLGRRKDQEDFQGSRFPSEDFDVEDDGAQKLVCVTSGVSFLGLAIVNRLLRRGYSVRIIVHTEEEMEKVREVEGTNSNNSIKAVMAKLTQIESLLEAFEGCRGVFHTASFTDPAGLSGYSKSMAEIEEKGSENVIMACSRTPSVRNCVLTSSLLACVWRDASLQELSSVINHDSWSDESLCMDNKLWYALGKLRAERAAWRIAKETGLKLVTICPALITGPHFIHSNPTATIAYLKGAEEMFRDGVLATADVMKLAEAHACLMEAMDKTAFGRYIYFDNVIKTQDEAEELATMIGMPASKISGNVSMKSPAPFELSNKKILTLMSTALHSCYKKIRN</sequence>
<organism evidence="5 6">
    <name type="scientific">Manihot esculenta</name>
    <name type="common">Cassava</name>
    <name type="synonym">Jatropha manihot</name>
    <dbReference type="NCBI Taxonomy" id="3983"/>
    <lineage>
        <taxon>Eukaryota</taxon>
        <taxon>Viridiplantae</taxon>
        <taxon>Streptophyta</taxon>
        <taxon>Embryophyta</taxon>
        <taxon>Tracheophyta</taxon>
        <taxon>Spermatophyta</taxon>
        <taxon>Magnoliopsida</taxon>
        <taxon>eudicotyledons</taxon>
        <taxon>Gunneridae</taxon>
        <taxon>Pentapetalae</taxon>
        <taxon>rosids</taxon>
        <taxon>fabids</taxon>
        <taxon>Malpighiales</taxon>
        <taxon>Euphorbiaceae</taxon>
        <taxon>Crotonoideae</taxon>
        <taxon>Manihoteae</taxon>
        <taxon>Manihot</taxon>
    </lineage>
</organism>
<evidence type="ECO:0000313" key="5">
    <source>
        <dbReference type="EMBL" id="OAY25737.1"/>
    </source>
</evidence>
<dbReference type="STRING" id="3983.A0A2C9U7A9"/>
<dbReference type="EMBL" id="CM004403">
    <property type="protein sequence ID" value="OAY25737.1"/>
    <property type="molecule type" value="Genomic_DNA"/>
</dbReference>
<dbReference type="OrthoDB" id="2735536at2759"/>
<keyword evidence="6" id="KW-1185">Reference proteome</keyword>
<dbReference type="PANTHER" id="PTHR10366">
    <property type="entry name" value="NAD DEPENDENT EPIMERASE/DEHYDRATASE"/>
    <property type="match status" value="1"/>
</dbReference>
<dbReference type="OMA" id="EAMGNNT"/>
<dbReference type="InterPro" id="IPR050425">
    <property type="entry name" value="NAD(P)_dehydrat-like"/>
</dbReference>
<evidence type="ECO:0000313" key="6">
    <source>
        <dbReference type="Proteomes" id="UP000091857"/>
    </source>
</evidence>
<dbReference type="Gramene" id="Manes.17G115900.1.v8.1">
    <property type="protein sequence ID" value="Manes.17G115900.1.v8.1.CDS"/>
    <property type="gene ID" value="Manes.17G115900.v8.1"/>
</dbReference>
<evidence type="ECO:0000256" key="1">
    <source>
        <dbReference type="ARBA" id="ARBA00022857"/>
    </source>
</evidence>
<dbReference type="SUPFAM" id="SSF51735">
    <property type="entry name" value="NAD(P)-binding Rossmann-fold domains"/>
    <property type="match status" value="1"/>
</dbReference>
<name>A0A2C9U7A9_MANES</name>
<evidence type="ECO:0000259" key="4">
    <source>
        <dbReference type="Pfam" id="PF01073"/>
    </source>
</evidence>
<evidence type="ECO:0000256" key="2">
    <source>
        <dbReference type="ARBA" id="ARBA00023002"/>
    </source>
</evidence>
<dbReference type="AlphaFoldDB" id="A0A2C9U7A9"/>
<dbReference type="Gene3D" id="3.40.50.720">
    <property type="entry name" value="NAD(P)-binding Rossmann-like Domain"/>
    <property type="match status" value="1"/>
</dbReference>